<dbReference type="Gene3D" id="3.60.130.10">
    <property type="entry name" value="Clavaminate synthase-like"/>
    <property type="match status" value="1"/>
</dbReference>
<comment type="similarity">
    <text evidence="1">Belongs to the TfdA dioxygenase family.</text>
</comment>
<evidence type="ECO:0000256" key="2">
    <source>
        <dbReference type="ARBA" id="ARBA00022723"/>
    </source>
</evidence>
<keyword evidence="2" id="KW-0479">Metal-binding</keyword>
<evidence type="ECO:0000256" key="4">
    <source>
        <dbReference type="ARBA" id="ARBA00023002"/>
    </source>
</evidence>
<keyword evidence="5" id="KW-0408">Iron</keyword>
<dbReference type="OrthoDB" id="10257314at2759"/>
<evidence type="ECO:0000313" key="7">
    <source>
        <dbReference type="EMBL" id="THU83996.1"/>
    </source>
</evidence>
<keyword evidence="8" id="KW-1185">Reference proteome</keyword>
<reference evidence="7 8" key="1">
    <citation type="journal article" date="2019" name="Nat. Ecol. Evol.">
        <title>Megaphylogeny resolves global patterns of mushroom evolution.</title>
        <authorList>
            <person name="Varga T."/>
            <person name="Krizsan K."/>
            <person name="Foldi C."/>
            <person name="Dima B."/>
            <person name="Sanchez-Garcia M."/>
            <person name="Sanchez-Ramirez S."/>
            <person name="Szollosi G.J."/>
            <person name="Szarkandi J.G."/>
            <person name="Papp V."/>
            <person name="Albert L."/>
            <person name="Andreopoulos W."/>
            <person name="Angelini C."/>
            <person name="Antonin V."/>
            <person name="Barry K.W."/>
            <person name="Bougher N.L."/>
            <person name="Buchanan P."/>
            <person name="Buyck B."/>
            <person name="Bense V."/>
            <person name="Catcheside P."/>
            <person name="Chovatia M."/>
            <person name="Cooper J."/>
            <person name="Damon W."/>
            <person name="Desjardin D."/>
            <person name="Finy P."/>
            <person name="Geml J."/>
            <person name="Haridas S."/>
            <person name="Hughes K."/>
            <person name="Justo A."/>
            <person name="Karasinski D."/>
            <person name="Kautmanova I."/>
            <person name="Kiss B."/>
            <person name="Kocsube S."/>
            <person name="Kotiranta H."/>
            <person name="LaButti K.M."/>
            <person name="Lechner B.E."/>
            <person name="Liimatainen K."/>
            <person name="Lipzen A."/>
            <person name="Lukacs Z."/>
            <person name="Mihaltcheva S."/>
            <person name="Morgado L.N."/>
            <person name="Niskanen T."/>
            <person name="Noordeloos M.E."/>
            <person name="Ohm R.A."/>
            <person name="Ortiz-Santana B."/>
            <person name="Ovrebo C."/>
            <person name="Racz N."/>
            <person name="Riley R."/>
            <person name="Savchenko A."/>
            <person name="Shiryaev A."/>
            <person name="Soop K."/>
            <person name="Spirin V."/>
            <person name="Szebenyi C."/>
            <person name="Tomsovsky M."/>
            <person name="Tulloss R.E."/>
            <person name="Uehling J."/>
            <person name="Grigoriev I.V."/>
            <person name="Vagvolgyi C."/>
            <person name="Papp T."/>
            <person name="Martin F.M."/>
            <person name="Miettinen O."/>
            <person name="Hibbett D.S."/>
            <person name="Nagy L.G."/>
        </authorList>
    </citation>
    <scope>NUCLEOTIDE SEQUENCE [LARGE SCALE GENOMIC DNA]</scope>
    <source>
        <strain evidence="7 8">CBS 962.96</strain>
    </source>
</reference>
<dbReference type="EMBL" id="ML179630">
    <property type="protein sequence ID" value="THU83996.1"/>
    <property type="molecule type" value="Genomic_DNA"/>
</dbReference>
<dbReference type="PANTHER" id="PTHR30468:SF10">
    <property type="entry name" value="TAUD_TFDA-LIKE DOMAIN-CONTAINING PROTEIN"/>
    <property type="match status" value="1"/>
</dbReference>
<keyword evidence="3 7" id="KW-0223">Dioxygenase</keyword>
<name>A0A4S8L5W2_DENBC</name>
<evidence type="ECO:0000256" key="5">
    <source>
        <dbReference type="ARBA" id="ARBA00023004"/>
    </source>
</evidence>
<dbReference type="GO" id="GO:0046872">
    <property type="term" value="F:metal ion binding"/>
    <property type="evidence" value="ECO:0007669"/>
    <property type="project" value="UniProtKB-KW"/>
</dbReference>
<protein>
    <submittedName>
        <fullName evidence="7">Taurine catabolism dioxygenase</fullName>
    </submittedName>
</protein>
<evidence type="ECO:0000256" key="3">
    <source>
        <dbReference type="ARBA" id="ARBA00022964"/>
    </source>
</evidence>
<dbReference type="Proteomes" id="UP000297245">
    <property type="component" value="Unassembled WGS sequence"/>
</dbReference>
<feature type="domain" description="TauD/TfdA-like" evidence="6">
    <location>
        <begin position="43"/>
        <end position="304"/>
    </location>
</feature>
<dbReference type="InterPro" id="IPR042098">
    <property type="entry name" value="TauD-like_sf"/>
</dbReference>
<evidence type="ECO:0000313" key="8">
    <source>
        <dbReference type="Proteomes" id="UP000297245"/>
    </source>
</evidence>
<keyword evidence="4" id="KW-0560">Oxidoreductase</keyword>
<dbReference type="InterPro" id="IPR003819">
    <property type="entry name" value="TauD/TfdA-like"/>
</dbReference>
<organism evidence="7 8">
    <name type="scientific">Dendrothele bispora (strain CBS 962.96)</name>
    <dbReference type="NCBI Taxonomy" id="1314807"/>
    <lineage>
        <taxon>Eukaryota</taxon>
        <taxon>Fungi</taxon>
        <taxon>Dikarya</taxon>
        <taxon>Basidiomycota</taxon>
        <taxon>Agaricomycotina</taxon>
        <taxon>Agaricomycetes</taxon>
        <taxon>Agaricomycetidae</taxon>
        <taxon>Agaricales</taxon>
        <taxon>Agaricales incertae sedis</taxon>
        <taxon>Dendrothele</taxon>
    </lineage>
</organism>
<sequence length="331" mass="37431">MVAASTPSFLGSLSTFSSYDETPYIGTRFPDKSVQLSKIIKAPNSNELIKDLATLVSHRGVVFFSDQDLTLEQQRELAQRMGELSGKPKSSTLHKHPVTQETAEFGEIFVISSKDDLFSGNNQKRASQGWHADITFEKVPSDYAILKMHTLPPTGGDTLWASGYEAYDRLSPAFKKFLEGLTAIHDYNFFVDYAQKRGLKVQDNRGSPENTGTDLTAVHPVIRTNPVTGFKSLFVNKVFTKRIVELTNDESEDVLNYLFDHISQNHDLQVRYKWSKNDIAIWDNRSNFHSATHDYGEHREGNRVLSIGEKPFFDPQSKSRREVLGQSLFAM</sequence>
<accession>A0A4S8L5W2</accession>
<dbReference type="Pfam" id="PF02668">
    <property type="entry name" value="TauD"/>
    <property type="match status" value="1"/>
</dbReference>
<dbReference type="InterPro" id="IPR051323">
    <property type="entry name" value="AtsK-like"/>
</dbReference>
<dbReference type="SUPFAM" id="SSF51197">
    <property type="entry name" value="Clavaminate synthase-like"/>
    <property type="match status" value="1"/>
</dbReference>
<dbReference type="AlphaFoldDB" id="A0A4S8L5W2"/>
<dbReference type="PANTHER" id="PTHR30468">
    <property type="entry name" value="ALPHA-KETOGLUTARATE-DEPENDENT SULFONATE DIOXYGENASE"/>
    <property type="match status" value="1"/>
</dbReference>
<dbReference type="GO" id="GO:0005737">
    <property type="term" value="C:cytoplasm"/>
    <property type="evidence" value="ECO:0007669"/>
    <property type="project" value="TreeGrafter"/>
</dbReference>
<evidence type="ECO:0000259" key="6">
    <source>
        <dbReference type="Pfam" id="PF02668"/>
    </source>
</evidence>
<dbReference type="GO" id="GO:0016706">
    <property type="term" value="F:2-oxoglutarate-dependent dioxygenase activity"/>
    <property type="evidence" value="ECO:0007669"/>
    <property type="project" value="TreeGrafter"/>
</dbReference>
<gene>
    <name evidence="7" type="ORF">K435DRAFT_971357</name>
</gene>
<evidence type="ECO:0000256" key="1">
    <source>
        <dbReference type="ARBA" id="ARBA00005896"/>
    </source>
</evidence>
<proteinExistence type="inferred from homology"/>